<accession>A0A8D9BIV2</accession>
<organism evidence="2">
    <name type="scientific">Cacopsylla melanoneura</name>
    <dbReference type="NCBI Taxonomy" id="428564"/>
    <lineage>
        <taxon>Eukaryota</taxon>
        <taxon>Metazoa</taxon>
        <taxon>Ecdysozoa</taxon>
        <taxon>Arthropoda</taxon>
        <taxon>Hexapoda</taxon>
        <taxon>Insecta</taxon>
        <taxon>Pterygota</taxon>
        <taxon>Neoptera</taxon>
        <taxon>Paraneoptera</taxon>
        <taxon>Hemiptera</taxon>
        <taxon>Sternorrhyncha</taxon>
        <taxon>Psylloidea</taxon>
        <taxon>Psyllidae</taxon>
        <taxon>Psyllinae</taxon>
        <taxon>Cacopsylla</taxon>
    </lineage>
</organism>
<feature type="region of interest" description="Disordered" evidence="1">
    <location>
        <begin position="404"/>
        <end position="428"/>
    </location>
</feature>
<proteinExistence type="predicted"/>
<dbReference type="AlphaFoldDB" id="A0A8D9BIV2"/>
<name>A0A8D9BIV2_9HEMI</name>
<dbReference type="EMBL" id="HBUF01634985">
    <property type="protein sequence ID" value="CAG6783909.1"/>
    <property type="molecule type" value="Transcribed_RNA"/>
</dbReference>
<protein>
    <submittedName>
        <fullName evidence="2">Uncharacterized protein</fullName>
    </submittedName>
</protein>
<feature type="compositionally biased region" description="Low complexity" evidence="1">
    <location>
        <begin position="558"/>
        <end position="572"/>
    </location>
</feature>
<evidence type="ECO:0000256" key="1">
    <source>
        <dbReference type="SAM" id="MobiDB-lite"/>
    </source>
</evidence>
<sequence length="572" mass="64099">MSTMELIPDCWIHLDTPAPRDRTTHSPLYYTSNQDSLSPLCYNSDQDNIARIRLEGSPIWNENPDGFNIANSKYYQSFLKQRERQRNENTMLSPRTVRDVIPQSRLARYGNYEYNEEKESKYAMDVNVPYSVESPYSEYHAAGDVEEVWMSPLVDKLMQVYLKPDGNEPFGQIPPPPSPNTEECDPINPRLYTVDNSQHFHLELKILATKDIWMRDLFTINTECYPMVLNQSYPIIKPTSGYVADNHNMPFNMRTRYHSSSQSSYYHVPESNHYNTPYSYKSNMSSCSSSSSSSTSSPLHPIYQQQSTPKFLRRQLSPPVGSPSIKDFNLETADLSKFLLFTLDLDTKGDSIQQTIDLANSWLSPVYPAKHAQKLEVEKQLLALYTLNVGKTVGPRKSLFSSPELITPVPTTPPTTGPRLRPTQVKSSPLTTAISPVAALSSSPVRTVTELVPVTRPLSLPLSFSAVTKKGTCSKSIMEQCNHKMGDKNNASTNNENALVCASSRKSRSKHRPPHPTPTRPAGMYTTLSGYKYFSPPRRQSLGGAAPAHTSPSNEDQTPTATKPIPAAAEPY</sequence>
<evidence type="ECO:0000313" key="2">
    <source>
        <dbReference type="EMBL" id="CAG6783909.1"/>
    </source>
</evidence>
<reference evidence="2" key="1">
    <citation type="submission" date="2021-05" db="EMBL/GenBank/DDBJ databases">
        <authorList>
            <person name="Alioto T."/>
            <person name="Alioto T."/>
            <person name="Gomez Garrido J."/>
        </authorList>
    </citation>
    <scope>NUCLEOTIDE SEQUENCE</scope>
</reference>
<feature type="region of interest" description="Disordered" evidence="1">
    <location>
        <begin position="501"/>
        <end position="572"/>
    </location>
</feature>
<feature type="compositionally biased region" description="Basic residues" evidence="1">
    <location>
        <begin position="505"/>
        <end position="514"/>
    </location>
</feature>